<evidence type="ECO:0000313" key="2">
    <source>
        <dbReference type="EMBL" id="KAH7324893.1"/>
    </source>
</evidence>
<protein>
    <submittedName>
        <fullName evidence="2">Uncharacterized protein</fullName>
    </submittedName>
</protein>
<feature type="compositionally biased region" description="Basic and acidic residues" evidence="1">
    <location>
        <begin position="226"/>
        <end position="237"/>
    </location>
</feature>
<feature type="region of interest" description="Disordered" evidence="1">
    <location>
        <begin position="202"/>
        <end position="237"/>
    </location>
</feature>
<dbReference type="EMBL" id="JAGPNK010000003">
    <property type="protein sequence ID" value="KAH7324893.1"/>
    <property type="molecule type" value="Genomic_DNA"/>
</dbReference>
<gene>
    <name evidence="2" type="ORF">B0I35DRAFT_406642</name>
</gene>
<dbReference type="AlphaFoldDB" id="A0A8K0SWD2"/>
<proteinExistence type="predicted"/>
<name>A0A8K0SWD2_9HYPO</name>
<dbReference type="Proteomes" id="UP000813444">
    <property type="component" value="Unassembled WGS sequence"/>
</dbReference>
<sequence>MAWHADRPAQAHQLRRSAAPRPLFRGKEASWILVVQRERENTANTGMLFLGLDSAPTLDQTIAPSNWWWSAGNGMLVIRSLRRNPWYLCAVSAARNHISDEPLSFLCWCQRVKEGGHLAFVIFLSLAGSLASAHRKAGLASFMFPDSYQWASQDLAVQVDVSIWGCHRAPSKLRRVEQPTEAEMEAGIKDINHRGAGRAISQVIGTPEYRPAKEPEPWLGWPSESLRSDRLSHPKQQ</sequence>
<keyword evidence="3" id="KW-1185">Reference proteome</keyword>
<evidence type="ECO:0000313" key="3">
    <source>
        <dbReference type="Proteomes" id="UP000813444"/>
    </source>
</evidence>
<accession>A0A8K0SWD2</accession>
<comment type="caution">
    <text evidence="2">The sequence shown here is derived from an EMBL/GenBank/DDBJ whole genome shotgun (WGS) entry which is preliminary data.</text>
</comment>
<reference evidence="2" key="1">
    <citation type="journal article" date="2021" name="Nat. Commun.">
        <title>Genetic determinants of endophytism in the Arabidopsis root mycobiome.</title>
        <authorList>
            <person name="Mesny F."/>
            <person name="Miyauchi S."/>
            <person name="Thiergart T."/>
            <person name="Pickel B."/>
            <person name="Atanasova L."/>
            <person name="Karlsson M."/>
            <person name="Huettel B."/>
            <person name="Barry K.W."/>
            <person name="Haridas S."/>
            <person name="Chen C."/>
            <person name="Bauer D."/>
            <person name="Andreopoulos W."/>
            <person name="Pangilinan J."/>
            <person name="LaButti K."/>
            <person name="Riley R."/>
            <person name="Lipzen A."/>
            <person name="Clum A."/>
            <person name="Drula E."/>
            <person name="Henrissat B."/>
            <person name="Kohler A."/>
            <person name="Grigoriev I.V."/>
            <person name="Martin F.M."/>
            <person name="Hacquard S."/>
        </authorList>
    </citation>
    <scope>NUCLEOTIDE SEQUENCE</scope>
    <source>
        <strain evidence="2">MPI-CAGE-CH-0235</strain>
    </source>
</reference>
<organism evidence="2 3">
    <name type="scientific">Stachybotrys elegans</name>
    <dbReference type="NCBI Taxonomy" id="80388"/>
    <lineage>
        <taxon>Eukaryota</taxon>
        <taxon>Fungi</taxon>
        <taxon>Dikarya</taxon>
        <taxon>Ascomycota</taxon>
        <taxon>Pezizomycotina</taxon>
        <taxon>Sordariomycetes</taxon>
        <taxon>Hypocreomycetidae</taxon>
        <taxon>Hypocreales</taxon>
        <taxon>Stachybotryaceae</taxon>
        <taxon>Stachybotrys</taxon>
    </lineage>
</organism>
<evidence type="ECO:0000256" key="1">
    <source>
        <dbReference type="SAM" id="MobiDB-lite"/>
    </source>
</evidence>